<organism evidence="2 3">
    <name type="scientific">Marinoscillum luteum</name>
    <dbReference type="NCBI Taxonomy" id="861051"/>
    <lineage>
        <taxon>Bacteria</taxon>
        <taxon>Pseudomonadati</taxon>
        <taxon>Bacteroidota</taxon>
        <taxon>Cytophagia</taxon>
        <taxon>Cytophagales</taxon>
        <taxon>Reichenbachiellaceae</taxon>
        <taxon>Marinoscillum</taxon>
    </lineage>
</organism>
<name>A0ABW7NCF4_9BACT</name>
<protein>
    <recommendedName>
        <fullName evidence="4">Lipocalin-like domain-containing protein</fullName>
    </recommendedName>
</protein>
<accession>A0ABW7NCF4</accession>
<dbReference type="PROSITE" id="PS51257">
    <property type="entry name" value="PROKAR_LIPOPROTEIN"/>
    <property type="match status" value="1"/>
</dbReference>
<reference evidence="2 3" key="1">
    <citation type="journal article" date="2013" name="Int. J. Syst. Evol. Microbiol.">
        <title>Marinoscillum luteum sp. nov., isolated from marine sediment.</title>
        <authorList>
            <person name="Cha I.T."/>
            <person name="Park S.J."/>
            <person name="Kim S.J."/>
            <person name="Kim J.G."/>
            <person name="Jung M.Y."/>
            <person name="Shin K.S."/>
            <person name="Kwon K.K."/>
            <person name="Yang S.H."/>
            <person name="Seo Y.S."/>
            <person name="Rhee S.K."/>
        </authorList>
    </citation>
    <scope>NUCLEOTIDE SEQUENCE [LARGE SCALE GENOMIC DNA]</scope>
    <source>
        <strain evidence="2 3">KCTC 23939</strain>
    </source>
</reference>
<evidence type="ECO:0000313" key="3">
    <source>
        <dbReference type="Proteomes" id="UP001610063"/>
    </source>
</evidence>
<sequence length="142" mass="15879">MKPTSILIPFVLLLISSCSQYDCCVLIDDERSLVGKWQVFEYGYSPGGGYIVEQVPDSPVQILEFKAGGVFSSNYTGLKDFNTYRVLVDSATDGYILSLAEVRTGRKTKETAEYSLVGEGDHLKLYYRYCIEGCHIGIKPLR</sequence>
<evidence type="ECO:0008006" key="4">
    <source>
        <dbReference type="Google" id="ProtNLM"/>
    </source>
</evidence>
<proteinExistence type="predicted"/>
<evidence type="ECO:0000256" key="1">
    <source>
        <dbReference type="SAM" id="SignalP"/>
    </source>
</evidence>
<dbReference type="EMBL" id="JBIPKE010000019">
    <property type="protein sequence ID" value="MFH6985283.1"/>
    <property type="molecule type" value="Genomic_DNA"/>
</dbReference>
<keyword evidence="3" id="KW-1185">Reference proteome</keyword>
<keyword evidence="1" id="KW-0732">Signal</keyword>
<dbReference type="RefSeq" id="WP_395418767.1">
    <property type="nucleotide sequence ID" value="NZ_JBIPKE010000019.1"/>
</dbReference>
<dbReference type="Proteomes" id="UP001610063">
    <property type="component" value="Unassembled WGS sequence"/>
</dbReference>
<feature type="signal peptide" evidence="1">
    <location>
        <begin position="1"/>
        <end position="21"/>
    </location>
</feature>
<comment type="caution">
    <text evidence="2">The sequence shown here is derived from an EMBL/GenBank/DDBJ whole genome shotgun (WGS) entry which is preliminary data.</text>
</comment>
<evidence type="ECO:0000313" key="2">
    <source>
        <dbReference type="EMBL" id="MFH6985283.1"/>
    </source>
</evidence>
<feature type="chain" id="PRO_5046913679" description="Lipocalin-like domain-containing protein" evidence="1">
    <location>
        <begin position="22"/>
        <end position="142"/>
    </location>
</feature>
<gene>
    <name evidence="2" type="ORF">ACHKAR_17655</name>
</gene>